<evidence type="ECO:0000313" key="2">
    <source>
        <dbReference type="EnsemblMetazoa" id="OVOC12914.1"/>
    </source>
</evidence>
<keyword evidence="1" id="KW-1133">Transmembrane helix</keyword>
<keyword evidence="1" id="KW-0812">Transmembrane</keyword>
<evidence type="ECO:0000256" key="1">
    <source>
        <dbReference type="SAM" id="Phobius"/>
    </source>
</evidence>
<feature type="transmembrane region" description="Helical" evidence="1">
    <location>
        <begin position="58"/>
        <end position="78"/>
    </location>
</feature>
<protein>
    <submittedName>
        <fullName evidence="2">Uncharacterized protein</fullName>
    </submittedName>
</protein>
<name>A0A8R1TNQ5_ONCVO</name>
<proteinExistence type="predicted"/>
<dbReference type="EMBL" id="CMVM020000923">
    <property type="status" value="NOT_ANNOTATED_CDS"/>
    <property type="molecule type" value="Genomic_DNA"/>
</dbReference>
<dbReference type="Proteomes" id="UP000024404">
    <property type="component" value="Unassembled WGS sequence"/>
</dbReference>
<reference evidence="2" key="2">
    <citation type="submission" date="2022-06" db="UniProtKB">
        <authorList>
            <consortium name="EnsemblMetazoa"/>
        </authorList>
    </citation>
    <scope>IDENTIFICATION</scope>
</reference>
<evidence type="ECO:0000313" key="3">
    <source>
        <dbReference type="Proteomes" id="UP000024404"/>
    </source>
</evidence>
<organism evidence="2 3">
    <name type="scientific">Onchocerca volvulus</name>
    <dbReference type="NCBI Taxonomy" id="6282"/>
    <lineage>
        <taxon>Eukaryota</taxon>
        <taxon>Metazoa</taxon>
        <taxon>Ecdysozoa</taxon>
        <taxon>Nematoda</taxon>
        <taxon>Chromadorea</taxon>
        <taxon>Rhabditida</taxon>
        <taxon>Spirurina</taxon>
        <taxon>Spiruromorpha</taxon>
        <taxon>Filarioidea</taxon>
        <taxon>Onchocercidae</taxon>
        <taxon>Onchocerca</taxon>
    </lineage>
</organism>
<keyword evidence="3" id="KW-1185">Reference proteome</keyword>
<sequence>MNAGRRTNTIRSYKYEWLMLIQAMWNCGILELGVFSFNFLPPLLIKIFGEEINIPARIFVNCYIIFAGAILSTVFFIYSKEEHNIVKHHLKNFLRLVTGYSKNAMTITSA</sequence>
<feature type="transmembrane region" description="Helical" evidence="1">
    <location>
        <begin position="15"/>
        <end position="38"/>
    </location>
</feature>
<reference evidence="3" key="1">
    <citation type="submission" date="2013-10" db="EMBL/GenBank/DDBJ databases">
        <title>Genome sequencing of Onchocerca volvulus.</title>
        <authorList>
            <person name="Cotton J."/>
            <person name="Tsai J."/>
            <person name="Stanley E."/>
            <person name="Tracey A."/>
            <person name="Holroyd N."/>
            <person name="Lustigman S."/>
            <person name="Berriman M."/>
        </authorList>
    </citation>
    <scope>NUCLEOTIDE SEQUENCE</scope>
</reference>
<dbReference type="AlphaFoldDB" id="A0A8R1TNQ5"/>
<keyword evidence="1" id="KW-0472">Membrane</keyword>
<dbReference type="EnsemblMetazoa" id="OVOC12914.1">
    <property type="protein sequence ID" value="OVOC12914.1"/>
    <property type="gene ID" value="WBGene00249723"/>
</dbReference>
<accession>A0A8R1TNQ5</accession>